<keyword evidence="1" id="KW-0732">Signal</keyword>
<reference evidence="3" key="1">
    <citation type="journal article" date="2013" name="Nature">
        <title>Draft genome of the wheat A-genome progenitor Triticum urartu.</title>
        <authorList>
            <person name="Ling H.Q."/>
            <person name="Zhao S."/>
            <person name="Liu D."/>
            <person name="Wang J."/>
            <person name="Sun H."/>
            <person name="Zhang C."/>
            <person name="Fan H."/>
            <person name="Li D."/>
            <person name="Dong L."/>
            <person name="Tao Y."/>
            <person name="Gao C."/>
            <person name="Wu H."/>
            <person name="Li Y."/>
            <person name="Cui Y."/>
            <person name="Guo X."/>
            <person name="Zheng S."/>
            <person name="Wang B."/>
            <person name="Yu K."/>
            <person name="Liang Q."/>
            <person name="Yang W."/>
            <person name="Lou X."/>
            <person name="Chen J."/>
            <person name="Feng M."/>
            <person name="Jian J."/>
            <person name="Zhang X."/>
            <person name="Luo G."/>
            <person name="Jiang Y."/>
            <person name="Liu J."/>
            <person name="Wang Z."/>
            <person name="Sha Y."/>
            <person name="Zhang B."/>
            <person name="Wu H."/>
            <person name="Tang D."/>
            <person name="Shen Q."/>
            <person name="Xue P."/>
            <person name="Zou S."/>
            <person name="Wang X."/>
            <person name="Liu X."/>
            <person name="Wang F."/>
            <person name="Yang Y."/>
            <person name="An X."/>
            <person name="Dong Z."/>
            <person name="Zhang K."/>
            <person name="Zhang X."/>
            <person name="Luo M.C."/>
            <person name="Dvorak J."/>
            <person name="Tong Y."/>
            <person name="Wang J."/>
            <person name="Yang H."/>
            <person name="Li Z."/>
            <person name="Wang D."/>
            <person name="Zhang A."/>
            <person name="Wang J."/>
        </authorList>
    </citation>
    <scope>NUCLEOTIDE SEQUENCE</scope>
    <source>
        <strain evidence="3">cv. G1812</strain>
    </source>
</reference>
<name>A0A8R7TQE9_TRIUA</name>
<dbReference type="Proteomes" id="UP000015106">
    <property type="component" value="Chromosome 3"/>
</dbReference>
<evidence type="ECO:0008006" key="4">
    <source>
        <dbReference type="Google" id="ProtNLM"/>
    </source>
</evidence>
<dbReference type="AlphaFoldDB" id="A0A8R7TQE9"/>
<feature type="chain" id="PRO_5035929717" description="Secreted protein" evidence="1">
    <location>
        <begin position="18"/>
        <end position="85"/>
    </location>
</feature>
<feature type="signal peptide" evidence="1">
    <location>
        <begin position="1"/>
        <end position="17"/>
    </location>
</feature>
<reference evidence="2" key="2">
    <citation type="submission" date="2018-03" db="EMBL/GenBank/DDBJ databases">
        <title>The Triticum urartu genome reveals the dynamic nature of wheat genome evolution.</title>
        <authorList>
            <person name="Ling H."/>
            <person name="Ma B."/>
            <person name="Shi X."/>
            <person name="Liu H."/>
            <person name="Dong L."/>
            <person name="Sun H."/>
            <person name="Cao Y."/>
            <person name="Gao Q."/>
            <person name="Zheng S."/>
            <person name="Li Y."/>
            <person name="Yu Y."/>
            <person name="Du H."/>
            <person name="Qi M."/>
            <person name="Li Y."/>
            <person name="Yu H."/>
            <person name="Cui Y."/>
            <person name="Wang N."/>
            <person name="Chen C."/>
            <person name="Wu H."/>
            <person name="Zhao Y."/>
            <person name="Zhang J."/>
            <person name="Li Y."/>
            <person name="Zhou W."/>
            <person name="Zhang B."/>
            <person name="Hu W."/>
            <person name="Eijk M."/>
            <person name="Tang J."/>
            <person name="Witsenboer H."/>
            <person name="Zhao S."/>
            <person name="Li Z."/>
            <person name="Zhang A."/>
            <person name="Wang D."/>
            <person name="Liang C."/>
        </authorList>
    </citation>
    <scope>NUCLEOTIDE SEQUENCE [LARGE SCALE GENOMIC DNA]</scope>
    <source>
        <strain evidence="2">cv. G1812</strain>
    </source>
</reference>
<accession>A0A8R7TQE9</accession>
<reference evidence="2" key="3">
    <citation type="submission" date="2022-06" db="UniProtKB">
        <authorList>
            <consortium name="EnsemblPlants"/>
        </authorList>
    </citation>
    <scope>IDENTIFICATION</scope>
</reference>
<keyword evidence="3" id="KW-1185">Reference proteome</keyword>
<sequence>HRIVSFFLLLLVARCRCRFRSISSSPIDVAYCLPSSCQHILHGWSCSLFLVSACEPQHRSCFAWFSLICVVCFGFGFEVELLSFQ</sequence>
<protein>
    <recommendedName>
        <fullName evidence="4">Secreted protein</fullName>
    </recommendedName>
</protein>
<evidence type="ECO:0000313" key="3">
    <source>
        <dbReference type="Proteomes" id="UP000015106"/>
    </source>
</evidence>
<dbReference type="EnsemblPlants" id="TuG1812G0300000281.01.T01">
    <property type="protein sequence ID" value="TuG1812G0300000281.01.T01.cds240749"/>
    <property type="gene ID" value="TuG1812G0300000281.01"/>
</dbReference>
<proteinExistence type="predicted"/>
<dbReference type="Gramene" id="TuG1812G0300000281.01.T01">
    <property type="protein sequence ID" value="TuG1812G0300000281.01.T01.cds240749"/>
    <property type="gene ID" value="TuG1812G0300000281.01"/>
</dbReference>
<evidence type="ECO:0000313" key="2">
    <source>
        <dbReference type="EnsemblPlants" id="TuG1812G0300000281.01.T01.cds240749"/>
    </source>
</evidence>
<evidence type="ECO:0000256" key="1">
    <source>
        <dbReference type="SAM" id="SignalP"/>
    </source>
</evidence>
<organism evidence="2 3">
    <name type="scientific">Triticum urartu</name>
    <name type="common">Red wild einkorn</name>
    <name type="synonym">Crithodium urartu</name>
    <dbReference type="NCBI Taxonomy" id="4572"/>
    <lineage>
        <taxon>Eukaryota</taxon>
        <taxon>Viridiplantae</taxon>
        <taxon>Streptophyta</taxon>
        <taxon>Embryophyta</taxon>
        <taxon>Tracheophyta</taxon>
        <taxon>Spermatophyta</taxon>
        <taxon>Magnoliopsida</taxon>
        <taxon>Liliopsida</taxon>
        <taxon>Poales</taxon>
        <taxon>Poaceae</taxon>
        <taxon>BOP clade</taxon>
        <taxon>Pooideae</taxon>
        <taxon>Triticodae</taxon>
        <taxon>Triticeae</taxon>
        <taxon>Triticinae</taxon>
        <taxon>Triticum</taxon>
    </lineage>
</organism>